<name>A0A562TJB8_9HYPH</name>
<dbReference type="InterPro" id="IPR029068">
    <property type="entry name" value="Glyas_Bleomycin-R_OHBP_Dase"/>
</dbReference>
<evidence type="ECO:0000313" key="3">
    <source>
        <dbReference type="Proteomes" id="UP000320593"/>
    </source>
</evidence>
<dbReference type="RefSeq" id="WP_145341036.1">
    <property type="nucleotide sequence ID" value="NZ_SMLY01000087.1"/>
</dbReference>
<dbReference type="InterPro" id="IPR025870">
    <property type="entry name" value="Glyoxalase-like_dom"/>
</dbReference>
<dbReference type="Pfam" id="PF13468">
    <property type="entry name" value="Glyoxalase_3"/>
    <property type="match status" value="1"/>
</dbReference>
<accession>A0A562TJB8</accession>
<feature type="domain" description="Glyoxalase-like" evidence="1">
    <location>
        <begin position="5"/>
        <end position="189"/>
    </location>
</feature>
<sequence length="273" mass="29925">MVRGLDHLVVAVKDLNAAAAAWEDLGFTVTPQAFHPWGTTNRLVQLDGFFVELLSVAEAAKIPPFEGKSFSFGRFNQEFLERREGASMIVLESQDPARDRQDFERLGLRVFDPFSFERTATFQDGTTGKVGFDLTIVGNPAAPGLGFFTCHNRYPDVFWRPEAKIHPNGAKSVDHIIMVDADPSDHHEFLGGFTGQREMRATSLGLELKTPRGTITVLSPVAYRQLTGESAPEALPSIAALAIGCAGLETRHVYPAEKMNGLTLILEPLKAIS</sequence>
<evidence type="ECO:0000259" key="1">
    <source>
        <dbReference type="Pfam" id="PF13468"/>
    </source>
</evidence>
<organism evidence="2 3">
    <name type="scientific">Roseibium hamelinense</name>
    <dbReference type="NCBI Taxonomy" id="150831"/>
    <lineage>
        <taxon>Bacteria</taxon>
        <taxon>Pseudomonadati</taxon>
        <taxon>Pseudomonadota</taxon>
        <taxon>Alphaproteobacteria</taxon>
        <taxon>Hyphomicrobiales</taxon>
        <taxon>Stappiaceae</taxon>
        <taxon>Roseibium</taxon>
    </lineage>
</organism>
<evidence type="ECO:0000313" key="2">
    <source>
        <dbReference type="EMBL" id="TWI93096.1"/>
    </source>
</evidence>
<dbReference type="AlphaFoldDB" id="A0A562TJB8"/>
<reference evidence="2 3" key="1">
    <citation type="submission" date="2019-07" db="EMBL/GenBank/DDBJ databases">
        <title>Genomic Encyclopedia of Archaeal and Bacterial Type Strains, Phase II (KMG-II): from individual species to whole genera.</title>
        <authorList>
            <person name="Goeker M."/>
        </authorList>
    </citation>
    <scope>NUCLEOTIDE SEQUENCE [LARGE SCALE GENOMIC DNA]</scope>
    <source>
        <strain evidence="2 3">ATCC BAA-252</strain>
    </source>
</reference>
<dbReference type="Gene3D" id="3.10.180.10">
    <property type="entry name" value="2,3-Dihydroxybiphenyl 1,2-Dioxygenase, domain 1"/>
    <property type="match status" value="1"/>
</dbReference>
<comment type="caution">
    <text evidence="2">The sequence shown here is derived from an EMBL/GenBank/DDBJ whole genome shotgun (WGS) entry which is preliminary data.</text>
</comment>
<keyword evidence="3" id="KW-1185">Reference proteome</keyword>
<gene>
    <name evidence="2" type="ORF">JM93_00651</name>
</gene>
<dbReference type="SUPFAM" id="SSF54593">
    <property type="entry name" value="Glyoxalase/Bleomycin resistance protein/Dihydroxybiphenyl dioxygenase"/>
    <property type="match status" value="1"/>
</dbReference>
<dbReference type="EMBL" id="VLLF01000001">
    <property type="protein sequence ID" value="TWI93096.1"/>
    <property type="molecule type" value="Genomic_DNA"/>
</dbReference>
<proteinExistence type="predicted"/>
<dbReference type="PANTHER" id="PTHR40265">
    <property type="entry name" value="BLL2707 PROTEIN"/>
    <property type="match status" value="1"/>
</dbReference>
<dbReference type="Proteomes" id="UP000320593">
    <property type="component" value="Unassembled WGS sequence"/>
</dbReference>
<protein>
    <submittedName>
        <fullName evidence="2">Glyoxalase-like protein</fullName>
    </submittedName>
</protein>
<dbReference type="PANTHER" id="PTHR40265:SF1">
    <property type="entry name" value="GLYOXALASE-LIKE DOMAIN-CONTAINING PROTEIN"/>
    <property type="match status" value="1"/>
</dbReference>
<dbReference type="OrthoDB" id="9812467at2"/>